<dbReference type="Pfam" id="PF05205">
    <property type="entry name" value="COMPASS-Shg1"/>
    <property type="match status" value="1"/>
</dbReference>
<evidence type="ECO:0000313" key="4">
    <source>
        <dbReference type="Proteomes" id="UP000807306"/>
    </source>
</evidence>
<proteinExistence type="predicted"/>
<feature type="domain" description="BOD1/SHG1" evidence="2">
    <location>
        <begin position="9"/>
        <end position="87"/>
    </location>
</feature>
<reference evidence="3" key="1">
    <citation type="submission" date="2020-11" db="EMBL/GenBank/DDBJ databases">
        <authorList>
            <consortium name="DOE Joint Genome Institute"/>
            <person name="Ahrendt S."/>
            <person name="Riley R."/>
            <person name="Andreopoulos W."/>
            <person name="Labutti K."/>
            <person name="Pangilinan J."/>
            <person name="Ruiz-Duenas F.J."/>
            <person name="Barrasa J.M."/>
            <person name="Sanchez-Garcia M."/>
            <person name="Camarero S."/>
            <person name="Miyauchi S."/>
            <person name="Serrano A."/>
            <person name="Linde D."/>
            <person name="Babiker R."/>
            <person name="Drula E."/>
            <person name="Ayuso-Fernandez I."/>
            <person name="Pacheco R."/>
            <person name="Padilla G."/>
            <person name="Ferreira P."/>
            <person name="Barriuso J."/>
            <person name="Kellner H."/>
            <person name="Castanera R."/>
            <person name="Alfaro M."/>
            <person name="Ramirez L."/>
            <person name="Pisabarro A.G."/>
            <person name="Kuo A."/>
            <person name="Tritt A."/>
            <person name="Lipzen A."/>
            <person name="He G."/>
            <person name="Yan M."/>
            <person name="Ng V."/>
            <person name="Cullen D."/>
            <person name="Martin F."/>
            <person name="Rosso M.-N."/>
            <person name="Henrissat B."/>
            <person name="Hibbett D."/>
            <person name="Martinez A.T."/>
            <person name="Grigoriev I.V."/>
        </authorList>
    </citation>
    <scope>NUCLEOTIDE SEQUENCE</scope>
    <source>
        <strain evidence="3">CBS 506.95</strain>
    </source>
</reference>
<feature type="region of interest" description="Disordered" evidence="1">
    <location>
        <begin position="109"/>
        <end position="226"/>
    </location>
</feature>
<accession>A0A9P6JWG2</accession>
<protein>
    <recommendedName>
        <fullName evidence="2">BOD1/SHG1 domain-containing protein</fullName>
    </recommendedName>
</protein>
<evidence type="ECO:0000259" key="2">
    <source>
        <dbReference type="Pfam" id="PF05205"/>
    </source>
</evidence>
<dbReference type="Proteomes" id="UP000807306">
    <property type="component" value="Unassembled WGS sequence"/>
</dbReference>
<sequence length="226" mass="24703">MPIETPAALVEEFKKSGEFDRIRRELLQEFQKDDSYTAFQGKIEEIVKQRLAKAQMLHYLPQDMVQKELGQEVERYPIVERAVADVQLFSDPTFIGKLGDSLQKVLQTANEKSSAPATQQMTEPEKDILVPPAETTPSIENTTITAPSPTLIDAAPVIPRIPSPGPPPTPDQPPLESTQSLSIDATKDTPATVDGALDAPQTSADPNFEDAGPRPSSNNDMVVDKN</sequence>
<comment type="caution">
    <text evidence="3">The sequence shown here is derived from an EMBL/GenBank/DDBJ whole genome shotgun (WGS) entry which is preliminary data.</text>
</comment>
<dbReference type="EMBL" id="MU157825">
    <property type="protein sequence ID" value="KAF9534994.1"/>
    <property type="molecule type" value="Genomic_DNA"/>
</dbReference>
<name>A0A9P6JWG2_9AGAR</name>
<dbReference type="AlphaFoldDB" id="A0A9P6JWG2"/>
<dbReference type="InterPro" id="IPR055264">
    <property type="entry name" value="BOD1/SHG1_dom"/>
</dbReference>
<feature type="compositionally biased region" description="Polar residues" evidence="1">
    <location>
        <begin position="109"/>
        <end position="122"/>
    </location>
</feature>
<organism evidence="3 4">
    <name type="scientific">Crepidotus variabilis</name>
    <dbReference type="NCBI Taxonomy" id="179855"/>
    <lineage>
        <taxon>Eukaryota</taxon>
        <taxon>Fungi</taxon>
        <taxon>Dikarya</taxon>
        <taxon>Basidiomycota</taxon>
        <taxon>Agaricomycotina</taxon>
        <taxon>Agaricomycetes</taxon>
        <taxon>Agaricomycetidae</taxon>
        <taxon>Agaricales</taxon>
        <taxon>Agaricineae</taxon>
        <taxon>Crepidotaceae</taxon>
        <taxon>Crepidotus</taxon>
    </lineage>
</organism>
<dbReference type="OrthoDB" id="5579731at2759"/>
<feature type="compositionally biased region" description="Polar residues" evidence="1">
    <location>
        <begin position="135"/>
        <end position="148"/>
    </location>
</feature>
<evidence type="ECO:0000256" key="1">
    <source>
        <dbReference type="SAM" id="MobiDB-lite"/>
    </source>
</evidence>
<keyword evidence="4" id="KW-1185">Reference proteome</keyword>
<gene>
    <name evidence="3" type="ORF">CPB83DRAFT_843301</name>
</gene>
<feature type="compositionally biased region" description="Pro residues" evidence="1">
    <location>
        <begin position="159"/>
        <end position="173"/>
    </location>
</feature>
<evidence type="ECO:0000313" key="3">
    <source>
        <dbReference type="EMBL" id="KAF9534994.1"/>
    </source>
</evidence>